<keyword evidence="6 12" id="KW-0413">Isomerase</keyword>
<dbReference type="GO" id="GO:0016853">
    <property type="term" value="F:isomerase activity"/>
    <property type="evidence" value="ECO:0007669"/>
    <property type="project" value="UniProtKB-KW"/>
</dbReference>
<dbReference type="InterPro" id="IPR003601">
    <property type="entry name" value="Topo_IA_2"/>
</dbReference>
<gene>
    <name evidence="12" type="ORF">NZD89_28065</name>
</gene>
<organism evidence="12 13">
    <name type="scientific">Alicyclobacillus fastidiosus</name>
    <dbReference type="NCBI Taxonomy" id="392011"/>
    <lineage>
        <taxon>Bacteria</taxon>
        <taxon>Bacillati</taxon>
        <taxon>Bacillota</taxon>
        <taxon>Bacilli</taxon>
        <taxon>Bacillales</taxon>
        <taxon>Alicyclobacillaceae</taxon>
        <taxon>Alicyclobacillus</taxon>
    </lineage>
</organism>
<geneLocation type="plasmid" evidence="12 13">
    <name>unnamed1</name>
</geneLocation>
<dbReference type="InterPro" id="IPR003602">
    <property type="entry name" value="Topo_IA_DNA-bd_dom"/>
</dbReference>
<dbReference type="InterPro" id="IPR023406">
    <property type="entry name" value="Topo_IA_AS"/>
</dbReference>
<dbReference type="InterPro" id="IPR013825">
    <property type="entry name" value="Topo_IA_cen_sub2"/>
</dbReference>
<dbReference type="RefSeq" id="WP_268008773.1">
    <property type="nucleotide sequence ID" value="NZ_CP104068.1"/>
</dbReference>
<dbReference type="InterPro" id="IPR006171">
    <property type="entry name" value="TOPRIM_dom"/>
</dbReference>
<dbReference type="InterPro" id="IPR013824">
    <property type="entry name" value="Topo_IA_cen_sub1"/>
</dbReference>
<reference evidence="12" key="1">
    <citation type="submission" date="2022-08" db="EMBL/GenBank/DDBJ databases">
        <title>Alicyclobacillus fastidiosus DSM 17978, complete genome.</title>
        <authorList>
            <person name="Wang Q."/>
            <person name="Cai R."/>
            <person name="Wang Z."/>
        </authorList>
    </citation>
    <scope>NUCLEOTIDE SEQUENCE</scope>
    <source>
        <strain evidence="12">DSM 17978</strain>
        <plasmid evidence="12">unnamed1</plasmid>
    </source>
</reference>
<evidence type="ECO:0000256" key="2">
    <source>
        <dbReference type="ARBA" id="ARBA00009446"/>
    </source>
</evidence>
<dbReference type="Gene3D" id="1.10.460.10">
    <property type="entry name" value="Topoisomerase I, domain 2"/>
    <property type="match status" value="1"/>
</dbReference>
<dbReference type="PRINTS" id="PR00417">
    <property type="entry name" value="PRTPISMRASEI"/>
</dbReference>
<evidence type="ECO:0000256" key="8">
    <source>
        <dbReference type="ARBA" id="ARBA00031985"/>
    </source>
</evidence>
<dbReference type="PROSITE" id="PS52039">
    <property type="entry name" value="TOPO_IA_2"/>
    <property type="match status" value="1"/>
</dbReference>
<dbReference type="Gene3D" id="1.10.290.10">
    <property type="entry name" value="Topoisomerase I, domain 4"/>
    <property type="match status" value="1"/>
</dbReference>
<dbReference type="Proteomes" id="UP001164761">
    <property type="component" value="Plasmid unnamed1"/>
</dbReference>
<dbReference type="SUPFAM" id="SSF56712">
    <property type="entry name" value="Prokaryotic type I DNA topoisomerase"/>
    <property type="match status" value="1"/>
</dbReference>
<dbReference type="InterPro" id="IPR025589">
    <property type="entry name" value="Toprim_C_rpt"/>
</dbReference>
<evidence type="ECO:0000256" key="9">
    <source>
        <dbReference type="ARBA" id="ARBA00032235"/>
    </source>
</evidence>
<evidence type="ECO:0000313" key="12">
    <source>
        <dbReference type="EMBL" id="WAH44906.1"/>
    </source>
</evidence>
<evidence type="ECO:0000256" key="5">
    <source>
        <dbReference type="ARBA" id="ARBA00023125"/>
    </source>
</evidence>
<evidence type="ECO:0000256" key="3">
    <source>
        <dbReference type="ARBA" id="ARBA00012891"/>
    </source>
</evidence>
<evidence type="ECO:0000256" key="10">
    <source>
        <dbReference type="ARBA" id="ARBA00032877"/>
    </source>
</evidence>
<dbReference type="InterPro" id="IPR013826">
    <property type="entry name" value="Topo_IA_cen_sub3"/>
</dbReference>
<accession>A0ABY6ZS10</accession>
<feature type="domain" description="Topo IA-type catalytic" evidence="11">
    <location>
        <begin position="160"/>
        <end position="599"/>
    </location>
</feature>
<dbReference type="PROSITE" id="PS00396">
    <property type="entry name" value="TOPO_IA_1"/>
    <property type="match status" value="1"/>
</dbReference>
<sequence length="780" mass="88040">MDLIVCEKPSAARDFAHAIGATWDDKGKIFKSPKADIAVLRGHLLRLKGLKESNQLYNTKWDRSILVHLPTFPNLHERGMYDFAKADSELIKSLKNQFLNRGYDRIINATDPGREGELLFWELYDYFSTTTPVFRFWESEALSKEVVLRGLNNLKDLSFYAPRRAAAYARQHADWYVGMNLTVAYTGVCGMFFSIGPVQTPTLALVVRRDEIIENWNGATYQEIEVGFDGFRAKFKPETPLIEDRPYSLDAVLAKTILSQLQSSTNGTVQSVKTEEKNVQPPKLFSLTTLQIKANQKYGLSGDTTLKIAQKLYEEYKCLSYPRTDSEVIGESMTGQVSQIVRDLTQYYGISFADVHFTKRNVNNAKLTDHHALIPLKPIPDTAGERERQVYMLVLERFLEALSEVGKDLTARVHILIDDHLFESIGRIQKSSGWRSLFSGTPDDAGDVEQSLPDLFELVDGQVINILEKPKSEAKKMEPPKRYTEADLYKSMKNIANSIEDKALREAMKNVEGRLATPATQASIVELLISRGYIERKGKQLISTADGRALIRTVSPELTDAIQRAKMEQLLNDFDHPRSVDEYMSGVRELIESNIRFCFELKVEESLSTIDVVCPTCNTALITRQFTYSCGNCDFSIPRVWGHRTLTMDDVHRLASGQMTEVHTFHSKDKSKSFMASLQLNNNQIEYHFPSREEMSFGPCPVCTDGGVMYPKGKVLACTKCSYVLFRTIAGKSLSDNQLKKLLSSKTTPVIKGFRKRDQTTFNAALSLGADGKVSFSKPR</sequence>
<dbReference type="Gene3D" id="3.40.50.140">
    <property type="match status" value="1"/>
</dbReference>
<evidence type="ECO:0000256" key="1">
    <source>
        <dbReference type="ARBA" id="ARBA00000213"/>
    </source>
</evidence>
<keyword evidence="12" id="KW-0614">Plasmid</keyword>
<dbReference type="Pfam" id="PF01751">
    <property type="entry name" value="Toprim"/>
    <property type="match status" value="1"/>
</dbReference>
<dbReference type="SMART" id="SM00493">
    <property type="entry name" value="TOPRIM"/>
    <property type="match status" value="1"/>
</dbReference>
<evidence type="ECO:0000256" key="4">
    <source>
        <dbReference type="ARBA" id="ARBA00023029"/>
    </source>
</evidence>
<protein>
    <recommendedName>
        <fullName evidence="3">DNA topoisomerase</fullName>
        <ecNumber evidence="3">5.6.2.1</ecNumber>
    </recommendedName>
    <alternativeName>
        <fullName evidence="10">Omega-protein</fullName>
    </alternativeName>
    <alternativeName>
        <fullName evidence="9">Relaxing enzyme</fullName>
    </alternativeName>
    <alternativeName>
        <fullName evidence="7">Swivelase</fullName>
    </alternativeName>
    <alternativeName>
        <fullName evidence="8">Untwisting enzyme</fullName>
    </alternativeName>
</protein>
<dbReference type="InterPro" id="IPR000380">
    <property type="entry name" value="Topo_IA"/>
</dbReference>
<keyword evidence="4" id="KW-0799">Topoisomerase</keyword>
<dbReference type="InterPro" id="IPR023405">
    <property type="entry name" value="Topo_IA_core_domain"/>
</dbReference>
<dbReference type="PANTHER" id="PTHR11390:SF21">
    <property type="entry name" value="DNA TOPOISOMERASE 3-ALPHA"/>
    <property type="match status" value="1"/>
</dbReference>
<dbReference type="SMART" id="SM00437">
    <property type="entry name" value="TOP1Ac"/>
    <property type="match status" value="1"/>
</dbReference>
<dbReference type="Gene3D" id="2.70.20.10">
    <property type="entry name" value="Topoisomerase I, domain 3"/>
    <property type="match status" value="1"/>
</dbReference>
<comment type="similarity">
    <text evidence="2">Belongs to the type IA topoisomerase family.</text>
</comment>
<comment type="catalytic activity">
    <reaction evidence="1">
        <text>ATP-independent breakage of single-stranded DNA, followed by passage and rejoining.</text>
        <dbReference type="EC" id="5.6.2.1"/>
    </reaction>
</comment>
<dbReference type="EC" id="5.6.2.1" evidence="3"/>
<dbReference type="Pfam" id="PF01131">
    <property type="entry name" value="Topoisom_bac"/>
    <property type="match status" value="1"/>
</dbReference>
<dbReference type="SMART" id="SM00436">
    <property type="entry name" value="TOP1Bc"/>
    <property type="match status" value="1"/>
</dbReference>
<evidence type="ECO:0000256" key="6">
    <source>
        <dbReference type="ARBA" id="ARBA00023235"/>
    </source>
</evidence>
<evidence type="ECO:0000259" key="11">
    <source>
        <dbReference type="PROSITE" id="PS52039"/>
    </source>
</evidence>
<dbReference type="PANTHER" id="PTHR11390">
    <property type="entry name" value="PROKARYOTIC DNA TOPOISOMERASE"/>
    <property type="match status" value="1"/>
</dbReference>
<keyword evidence="13" id="KW-1185">Reference proteome</keyword>
<dbReference type="InterPro" id="IPR013497">
    <property type="entry name" value="Topo_IA_cen"/>
</dbReference>
<evidence type="ECO:0000313" key="13">
    <source>
        <dbReference type="Proteomes" id="UP001164761"/>
    </source>
</evidence>
<evidence type="ECO:0000256" key="7">
    <source>
        <dbReference type="ARBA" id="ARBA00030003"/>
    </source>
</evidence>
<dbReference type="Pfam" id="PF13342">
    <property type="entry name" value="Toprim_Crpt"/>
    <property type="match status" value="2"/>
</dbReference>
<dbReference type="EMBL" id="CP104068">
    <property type="protein sequence ID" value="WAH44906.1"/>
    <property type="molecule type" value="Genomic_DNA"/>
</dbReference>
<keyword evidence="5" id="KW-0238">DNA-binding</keyword>
<proteinExistence type="inferred from homology"/>
<name>A0ABY6ZS10_9BACL</name>